<comment type="similarity">
    <text evidence="1">Belongs to the short-chain dehydrogenases/reductases (SDR) family.</text>
</comment>
<dbReference type="STRING" id="35841.B4167_2940"/>
<dbReference type="GO" id="GO:0004316">
    <property type="term" value="F:3-oxoacyl-[acyl-carrier-protein] reductase (NADPH) activity"/>
    <property type="evidence" value="ECO:0007669"/>
    <property type="project" value="UniProtKB-EC"/>
</dbReference>
<dbReference type="CDD" id="cd05233">
    <property type="entry name" value="SDR_c"/>
    <property type="match status" value="1"/>
</dbReference>
<keyword evidence="2 3" id="KW-0560">Oxidoreductase</keyword>
<dbReference type="InterPro" id="IPR020904">
    <property type="entry name" value="Sc_DH/Rdtase_CS"/>
</dbReference>
<dbReference type="EMBL" id="CCRF01000009">
    <property type="protein sequence ID" value="CEE00079.1"/>
    <property type="molecule type" value="Genomic_DNA"/>
</dbReference>
<dbReference type="Proteomes" id="UP000040576">
    <property type="component" value="Unassembled WGS sequence"/>
</dbReference>
<proteinExistence type="inferred from homology"/>
<evidence type="ECO:0000256" key="2">
    <source>
        <dbReference type="ARBA" id="ARBA00023002"/>
    </source>
</evidence>
<dbReference type="PANTHER" id="PTHR42879">
    <property type="entry name" value="3-OXOACYL-(ACYL-CARRIER-PROTEIN) REDUCTASE"/>
    <property type="match status" value="1"/>
</dbReference>
<keyword evidence="6" id="KW-1185">Reference proteome</keyword>
<evidence type="ECO:0000313" key="4">
    <source>
        <dbReference type="EMBL" id="KIO72638.1"/>
    </source>
</evidence>
<dbReference type="eggNOG" id="COG1028">
    <property type="taxonomic scope" value="Bacteria"/>
</dbReference>
<dbReference type="GeneID" id="92959382"/>
<dbReference type="PRINTS" id="PR00080">
    <property type="entry name" value="SDRFAMILY"/>
</dbReference>
<dbReference type="GO" id="GO:0032787">
    <property type="term" value="P:monocarboxylic acid metabolic process"/>
    <property type="evidence" value="ECO:0007669"/>
    <property type="project" value="UniProtKB-ARBA"/>
</dbReference>
<accession>A0A090KN16</accession>
<reference evidence="3 6" key="1">
    <citation type="submission" date="2014-07" db="EMBL/GenBank/DDBJ databases">
        <authorList>
            <person name="Wibberg Daniel"/>
        </authorList>
    </citation>
    <scope>NUCLEOTIDE SEQUENCE [LARGE SCALE GENOMIC DNA]</scope>
</reference>
<dbReference type="FunFam" id="3.40.50.720:FF:000173">
    <property type="entry name" value="3-oxoacyl-[acyl-carrier protein] reductase"/>
    <property type="match status" value="1"/>
</dbReference>
<dbReference type="PATRIC" id="fig|35841.6.peg.3167"/>
<dbReference type="Proteomes" id="UP000032076">
    <property type="component" value="Unassembled WGS sequence"/>
</dbReference>
<dbReference type="InterPro" id="IPR002347">
    <property type="entry name" value="SDR_fam"/>
</dbReference>
<dbReference type="AlphaFoldDB" id="A0A090KN16"/>
<dbReference type="InterPro" id="IPR036291">
    <property type="entry name" value="NAD(P)-bd_dom_sf"/>
</dbReference>
<dbReference type="RefSeq" id="WP_034767179.1">
    <property type="nucleotide sequence ID" value="NZ_CCRF01000009.1"/>
</dbReference>
<dbReference type="InterPro" id="IPR050259">
    <property type="entry name" value="SDR"/>
</dbReference>
<dbReference type="OrthoDB" id="9803333at2"/>
<evidence type="ECO:0000256" key="1">
    <source>
        <dbReference type="ARBA" id="ARBA00006484"/>
    </source>
</evidence>
<evidence type="ECO:0000313" key="6">
    <source>
        <dbReference type="Proteomes" id="UP000040576"/>
    </source>
</evidence>
<dbReference type="EMBL" id="JXLU01000090">
    <property type="protein sequence ID" value="KIO72638.1"/>
    <property type="molecule type" value="Genomic_DNA"/>
</dbReference>
<dbReference type="Gene3D" id="3.40.50.720">
    <property type="entry name" value="NAD(P)-binding Rossmann-like Domain"/>
    <property type="match status" value="1"/>
</dbReference>
<sequence>MDLLLKGKNVVVTGGSRGIGKAIVLEFAKEGANVFINYFGDENEAEAVRLEAEKMSVQAISGHFDVSSSSDVEKMYQKVDQYFDQIDVLVNNAGIAYSSSIVEMSDEDWDRMIKVHLYGTFYNAREAVKRMKKLNQGKIINISSDLGSLGCEEYTHYSAAKGGINAFTKALARELAPNILVNAVAPSGTLTSLLEAFGENYVEEESAKYPLKRLAKPEEIAKTVVFLASKHADFYTGQIIGPNGGVVMNG</sequence>
<dbReference type="SUPFAM" id="SSF51735">
    <property type="entry name" value="NAD(P)-binding Rossmann-fold domains"/>
    <property type="match status" value="1"/>
</dbReference>
<dbReference type="Pfam" id="PF13561">
    <property type="entry name" value="adh_short_C2"/>
    <property type="match status" value="1"/>
</dbReference>
<protein>
    <submittedName>
        <fullName evidence="4">3-oxoacyl-[acyl-carrier protein] reductase</fullName>
        <ecNumber evidence="3 4">1.1.1.100</ecNumber>
    </submittedName>
    <submittedName>
        <fullName evidence="3">3-oxoacyl-reductase</fullName>
    </submittedName>
</protein>
<gene>
    <name evidence="4" type="ORF">B4167_2940</name>
    <name evidence="3" type="ORF">BT1A1_0218</name>
</gene>
<reference evidence="4 5" key="2">
    <citation type="submission" date="2015-01" db="EMBL/GenBank/DDBJ databases">
        <title>Draft Genome Sequences of Four Bacillus thermoamylovorans Strains, Isolated From Food Products.</title>
        <authorList>
            <person name="Krawcyk A.O."/>
            <person name="Berendsen E.M."/>
            <person name="Eijlander R.T."/>
            <person name="de Jong A."/>
            <person name="Wells-Bennik M."/>
            <person name="Kuipers O.P."/>
        </authorList>
    </citation>
    <scope>NUCLEOTIDE SEQUENCE [LARGE SCALE GENOMIC DNA]</scope>
    <source>
        <strain evidence="4 5">B4167</strain>
    </source>
</reference>
<dbReference type="EC" id="1.1.1.100" evidence="3 4"/>
<organism evidence="3 6">
    <name type="scientific">Caldibacillus thermoamylovorans</name>
    <dbReference type="NCBI Taxonomy" id="35841"/>
    <lineage>
        <taxon>Bacteria</taxon>
        <taxon>Bacillati</taxon>
        <taxon>Bacillota</taxon>
        <taxon>Bacilli</taxon>
        <taxon>Bacillales</taxon>
        <taxon>Bacillaceae</taxon>
        <taxon>Caldibacillus</taxon>
    </lineage>
</organism>
<dbReference type="PANTHER" id="PTHR42879:SF2">
    <property type="entry name" value="3-OXOACYL-[ACYL-CARRIER-PROTEIN] REDUCTASE FABG"/>
    <property type="match status" value="1"/>
</dbReference>
<name>A0A090KN16_9BACI</name>
<evidence type="ECO:0000313" key="3">
    <source>
        <dbReference type="EMBL" id="CEE00079.1"/>
    </source>
</evidence>
<dbReference type="PROSITE" id="PS00061">
    <property type="entry name" value="ADH_SHORT"/>
    <property type="match status" value="1"/>
</dbReference>
<evidence type="ECO:0000313" key="5">
    <source>
        <dbReference type="Proteomes" id="UP000032076"/>
    </source>
</evidence>
<dbReference type="PRINTS" id="PR00081">
    <property type="entry name" value="GDHRDH"/>
</dbReference>